<comment type="function">
    <text evidence="1">DNA-dependent RNA polymerase catalyzes the transcription of DNA into RNA using the four ribonucleoside triphosphates as substrates.</text>
</comment>
<dbReference type="FunFam" id="2.170.120.12:FF:000001">
    <property type="entry name" value="DNA-directed RNA polymerase subunit alpha"/>
    <property type="match status" value="1"/>
</dbReference>
<sequence>MNQFLKPKFLLNQEDPNENYMEFNVSQLERGFATTLGNALRRALLSSIPGVAIYGIKINGVSHEFSTITGVVENVSEIILNVKNIVLTFNSNTLTDSKVDNLTLNVKGEDTVTAGDIVCPTGVEVVNKNLVICHTTNRNINLDVEFLVKKSRGYASFEATKKLVGNSMGIIAIDANFSPVTKVTYKIEPITKTIKGVDYEKLLLAVQTNGAISPSNAIAIAAKIFFSHLELFINLNDEVRNFEVIALSDDKENNKLNLVLEEMQLSVRAYNCLKREGCKTLGDFYHKKLMELKDMENLGDKSLAEIIKGVLEVFDTSPEGYTTTKQYGQLRDLSSQLILHGKLVVTKDTGKKLQSFIEPLVTLAKRGDLHSRRMAIAKLRKITTKDSNKDVVVETLFTTIAERYKDRNGGYTRLIKINPRIGDNAKM</sequence>
<dbReference type="SUPFAM" id="SSF56553">
    <property type="entry name" value="Insert subdomain of RNA polymerase alpha subunit"/>
    <property type="match status" value="1"/>
</dbReference>
<protein>
    <recommendedName>
        <fullName evidence="12">Large ribosomal subunit protein bL17m</fullName>
        <ecNumber evidence="4">2.7.7.6</ecNumber>
    </recommendedName>
    <alternativeName>
        <fullName evidence="13">39S ribosomal protein L17, mitochondrial</fullName>
    </alternativeName>
    <alternativeName>
        <fullName evidence="11">Plastid-encoded RNA polymerase subunit alpha</fullName>
    </alternativeName>
</protein>
<dbReference type="NCBIfam" id="TIGR00059">
    <property type="entry name" value="L17"/>
    <property type="match status" value="1"/>
</dbReference>
<dbReference type="NCBIfam" id="NF003519">
    <property type="entry name" value="PRK05182.2-5"/>
    <property type="match status" value="1"/>
</dbReference>
<keyword evidence="5 17" id="KW-0240">DNA-directed RNA polymerase</keyword>
<dbReference type="InterPro" id="IPR011262">
    <property type="entry name" value="DNA-dir_RNA_pol_insert"/>
</dbReference>
<dbReference type="SUPFAM" id="SSF55257">
    <property type="entry name" value="RBP11-like subunits of RNA polymerase"/>
    <property type="match status" value="1"/>
</dbReference>
<dbReference type="EMBL" id="LBMM01004267">
    <property type="protein sequence ID" value="KMQ92635.1"/>
    <property type="molecule type" value="Genomic_DNA"/>
</dbReference>
<accession>A0A0J7NJH1</accession>
<evidence type="ECO:0000256" key="3">
    <source>
        <dbReference type="ARBA" id="ARBA00008777"/>
    </source>
</evidence>
<evidence type="ECO:0000313" key="17">
    <source>
        <dbReference type="EMBL" id="KMQ92635.1"/>
    </source>
</evidence>
<evidence type="ECO:0000256" key="10">
    <source>
        <dbReference type="ARBA" id="ARBA00023274"/>
    </source>
</evidence>
<dbReference type="PANTHER" id="PTHR14413:SF16">
    <property type="entry name" value="LARGE RIBOSOMAL SUBUNIT PROTEIN BL17M"/>
    <property type="match status" value="1"/>
</dbReference>
<dbReference type="SUPFAM" id="SSF47789">
    <property type="entry name" value="C-terminal domain of RNA polymerase alpha subunit"/>
    <property type="match status" value="1"/>
</dbReference>
<dbReference type="EC" id="2.7.7.6" evidence="4"/>
<dbReference type="AlphaFoldDB" id="A0A0J7NJH1"/>
<dbReference type="Gene3D" id="1.10.150.20">
    <property type="entry name" value="5' to 3' exonuclease, C-terminal subdomain"/>
    <property type="match status" value="1"/>
</dbReference>
<dbReference type="Gene3D" id="2.170.120.12">
    <property type="entry name" value="DNA-directed RNA polymerase, insert domain"/>
    <property type="match status" value="1"/>
</dbReference>
<keyword evidence="10 15" id="KW-0687">Ribonucleoprotein</keyword>
<comment type="similarity">
    <text evidence="2">Belongs to the RNA polymerase alpha chain family.</text>
</comment>
<dbReference type="PANTHER" id="PTHR14413">
    <property type="entry name" value="RIBOSOMAL PROTEIN L17"/>
    <property type="match status" value="1"/>
</dbReference>
<dbReference type="InterPro" id="IPR036643">
    <property type="entry name" value="RNApol_insert_sf"/>
</dbReference>
<evidence type="ECO:0000313" key="18">
    <source>
        <dbReference type="Proteomes" id="UP000036403"/>
    </source>
</evidence>
<keyword evidence="7" id="KW-0548">Nucleotidyltransferase</keyword>
<dbReference type="SMART" id="SM00662">
    <property type="entry name" value="RPOLD"/>
    <property type="match status" value="1"/>
</dbReference>
<dbReference type="GO" id="GO:0003899">
    <property type="term" value="F:DNA-directed RNA polymerase activity"/>
    <property type="evidence" value="ECO:0007669"/>
    <property type="project" value="UniProtKB-EC"/>
</dbReference>
<dbReference type="Gene3D" id="3.90.1030.10">
    <property type="entry name" value="Ribosomal protein L17"/>
    <property type="match status" value="1"/>
</dbReference>
<feature type="domain" description="DNA-directed RNA polymerase RpoA/D/Rpb3-type" evidence="16">
    <location>
        <begin position="20"/>
        <end position="235"/>
    </location>
</feature>
<dbReference type="OrthoDB" id="10058039at2759"/>
<dbReference type="GO" id="GO:0003677">
    <property type="term" value="F:DNA binding"/>
    <property type="evidence" value="ECO:0007669"/>
    <property type="project" value="InterPro"/>
</dbReference>
<dbReference type="InterPro" id="IPR011260">
    <property type="entry name" value="RNAP_asu_C"/>
</dbReference>
<evidence type="ECO:0000256" key="6">
    <source>
        <dbReference type="ARBA" id="ARBA00022679"/>
    </source>
</evidence>
<evidence type="ECO:0000256" key="13">
    <source>
        <dbReference type="ARBA" id="ARBA00035413"/>
    </source>
</evidence>
<evidence type="ECO:0000256" key="14">
    <source>
        <dbReference type="ARBA" id="ARBA00048552"/>
    </source>
</evidence>
<dbReference type="HAMAP" id="MF_00059">
    <property type="entry name" value="RNApol_bact_RpoA"/>
    <property type="match status" value="1"/>
</dbReference>
<feature type="non-terminal residue" evidence="17">
    <location>
        <position position="427"/>
    </location>
</feature>
<dbReference type="InterPro" id="IPR011773">
    <property type="entry name" value="DNA-dir_RpoA"/>
</dbReference>
<keyword evidence="6" id="KW-0808">Transferase</keyword>
<dbReference type="GO" id="GO:0003735">
    <property type="term" value="F:structural constituent of ribosome"/>
    <property type="evidence" value="ECO:0007669"/>
    <property type="project" value="InterPro"/>
</dbReference>
<dbReference type="GO" id="GO:0006412">
    <property type="term" value="P:translation"/>
    <property type="evidence" value="ECO:0007669"/>
    <property type="project" value="InterPro"/>
</dbReference>
<dbReference type="GO" id="GO:0006351">
    <property type="term" value="P:DNA-templated transcription"/>
    <property type="evidence" value="ECO:0007669"/>
    <property type="project" value="InterPro"/>
</dbReference>
<keyword evidence="18" id="KW-1185">Reference proteome</keyword>
<evidence type="ECO:0000256" key="4">
    <source>
        <dbReference type="ARBA" id="ARBA00012418"/>
    </source>
</evidence>
<dbReference type="PaxDb" id="67767-A0A0J7NJH1"/>
<dbReference type="GO" id="GO:0000428">
    <property type="term" value="C:DNA-directed RNA polymerase complex"/>
    <property type="evidence" value="ECO:0007669"/>
    <property type="project" value="UniProtKB-KW"/>
</dbReference>
<proteinExistence type="inferred from homology"/>
<evidence type="ECO:0000256" key="5">
    <source>
        <dbReference type="ARBA" id="ARBA00022478"/>
    </source>
</evidence>
<keyword evidence="8 15" id="KW-0689">Ribosomal protein</keyword>
<dbReference type="Pfam" id="PF01193">
    <property type="entry name" value="RNA_pol_L"/>
    <property type="match status" value="1"/>
</dbReference>
<dbReference type="GO" id="GO:0046983">
    <property type="term" value="F:protein dimerization activity"/>
    <property type="evidence" value="ECO:0007669"/>
    <property type="project" value="InterPro"/>
</dbReference>
<comment type="catalytic activity">
    <reaction evidence="14">
        <text>RNA(n) + a ribonucleoside 5'-triphosphate = RNA(n+1) + diphosphate</text>
        <dbReference type="Rhea" id="RHEA:21248"/>
        <dbReference type="Rhea" id="RHEA-COMP:14527"/>
        <dbReference type="Rhea" id="RHEA-COMP:17342"/>
        <dbReference type="ChEBI" id="CHEBI:33019"/>
        <dbReference type="ChEBI" id="CHEBI:61557"/>
        <dbReference type="ChEBI" id="CHEBI:140395"/>
        <dbReference type="EC" id="2.7.7.6"/>
    </reaction>
</comment>
<dbReference type="Gene3D" id="3.30.1360.10">
    <property type="entry name" value="RNA polymerase, RBP11-like subunit"/>
    <property type="match status" value="1"/>
</dbReference>
<evidence type="ECO:0000256" key="1">
    <source>
        <dbReference type="ARBA" id="ARBA00004026"/>
    </source>
</evidence>
<name>A0A0J7NJH1_LASNI</name>
<dbReference type="STRING" id="67767.A0A0J7NJH1"/>
<evidence type="ECO:0000256" key="7">
    <source>
        <dbReference type="ARBA" id="ARBA00022695"/>
    </source>
</evidence>
<evidence type="ECO:0000259" key="16">
    <source>
        <dbReference type="SMART" id="SM00662"/>
    </source>
</evidence>
<comment type="caution">
    <text evidence="17">The sequence shown here is derived from an EMBL/GenBank/DDBJ whole genome shotgun (WGS) entry which is preliminary data.</text>
</comment>
<reference evidence="17 18" key="1">
    <citation type="submission" date="2015-04" db="EMBL/GenBank/DDBJ databases">
        <title>Lasius niger genome sequencing.</title>
        <authorList>
            <person name="Konorov E.A."/>
            <person name="Nikitin M.A."/>
            <person name="Kirill M.V."/>
            <person name="Chang P."/>
        </authorList>
    </citation>
    <scope>NUCLEOTIDE SEQUENCE [LARGE SCALE GENOMIC DNA]</scope>
    <source>
        <tissue evidence="17">Whole</tissue>
    </source>
</reference>
<dbReference type="NCBIfam" id="TIGR02027">
    <property type="entry name" value="rpoA"/>
    <property type="match status" value="1"/>
</dbReference>
<dbReference type="GO" id="GO:0022625">
    <property type="term" value="C:cytosolic large ribosomal subunit"/>
    <property type="evidence" value="ECO:0007669"/>
    <property type="project" value="TreeGrafter"/>
</dbReference>
<dbReference type="Pfam" id="PF03118">
    <property type="entry name" value="RNA_pol_A_CTD"/>
    <property type="match status" value="1"/>
</dbReference>
<dbReference type="InterPro" id="IPR036373">
    <property type="entry name" value="Ribosomal_bL17_sf"/>
</dbReference>
<comment type="similarity">
    <text evidence="3 15">Belongs to the bacterial ribosomal protein bL17 family.</text>
</comment>
<dbReference type="InterPro" id="IPR011263">
    <property type="entry name" value="DNA-dir_RNA_pol_RpoA/D/Rpb3"/>
</dbReference>
<dbReference type="CDD" id="cd06928">
    <property type="entry name" value="RNAP_alpha_NTD"/>
    <property type="match status" value="1"/>
</dbReference>
<evidence type="ECO:0000256" key="9">
    <source>
        <dbReference type="ARBA" id="ARBA00023163"/>
    </source>
</evidence>
<evidence type="ECO:0000256" key="11">
    <source>
        <dbReference type="ARBA" id="ARBA00031776"/>
    </source>
</evidence>
<evidence type="ECO:0000256" key="2">
    <source>
        <dbReference type="ARBA" id="ARBA00007123"/>
    </source>
</evidence>
<evidence type="ECO:0000256" key="8">
    <source>
        <dbReference type="ARBA" id="ARBA00022980"/>
    </source>
</evidence>
<keyword evidence="9" id="KW-0804">Transcription</keyword>
<organism evidence="17 18">
    <name type="scientific">Lasius niger</name>
    <name type="common">Black garden ant</name>
    <dbReference type="NCBI Taxonomy" id="67767"/>
    <lineage>
        <taxon>Eukaryota</taxon>
        <taxon>Metazoa</taxon>
        <taxon>Ecdysozoa</taxon>
        <taxon>Arthropoda</taxon>
        <taxon>Hexapoda</taxon>
        <taxon>Insecta</taxon>
        <taxon>Pterygota</taxon>
        <taxon>Neoptera</taxon>
        <taxon>Endopterygota</taxon>
        <taxon>Hymenoptera</taxon>
        <taxon>Apocrita</taxon>
        <taxon>Aculeata</taxon>
        <taxon>Formicoidea</taxon>
        <taxon>Formicidae</taxon>
        <taxon>Formicinae</taxon>
        <taxon>Lasius</taxon>
        <taxon>Lasius</taxon>
    </lineage>
</organism>
<dbReference type="Pfam" id="PF01196">
    <property type="entry name" value="Ribosomal_L17"/>
    <property type="match status" value="1"/>
</dbReference>
<evidence type="ECO:0000256" key="12">
    <source>
        <dbReference type="ARBA" id="ARBA00035290"/>
    </source>
</evidence>
<dbReference type="SUPFAM" id="SSF64263">
    <property type="entry name" value="Prokaryotic ribosomal protein L17"/>
    <property type="match status" value="1"/>
</dbReference>
<dbReference type="Pfam" id="PF01000">
    <property type="entry name" value="RNA_pol_A_bac"/>
    <property type="match status" value="1"/>
</dbReference>
<dbReference type="InterPro" id="IPR000456">
    <property type="entry name" value="Ribosomal_bL17"/>
</dbReference>
<gene>
    <name evidence="17" type="ORF">RF55_7340</name>
</gene>
<dbReference type="InterPro" id="IPR036603">
    <property type="entry name" value="RBP11-like"/>
</dbReference>
<evidence type="ECO:0000256" key="15">
    <source>
        <dbReference type="RuleBase" id="RU000660"/>
    </source>
</evidence>
<dbReference type="Proteomes" id="UP000036403">
    <property type="component" value="Unassembled WGS sequence"/>
</dbReference>